<evidence type="ECO:0000256" key="2">
    <source>
        <dbReference type="ARBA" id="ARBA00023015"/>
    </source>
</evidence>
<dbReference type="GO" id="GO:0032993">
    <property type="term" value="C:protein-DNA complex"/>
    <property type="evidence" value="ECO:0007669"/>
    <property type="project" value="TreeGrafter"/>
</dbReference>
<dbReference type="PROSITE" id="PS50931">
    <property type="entry name" value="HTH_LYSR"/>
    <property type="match status" value="1"/>
</dbReference>
<dbReference type="STRING" id="655353.SAMN04488056_105202"/>
<dbReference type="SUPFAM" id="SSF53850">
    <property type="entry name" value="Periplasmic binding protein-like II"/>
    <property type="match status" value="1"/>
</dbReference>
<sequence>MIPSLRQLTFLIALADELHFSNAAKRCNVTQSTLSAGLKELESILGVTLAERSKRSVIMTPIGRKIVEQARKIMTDTQHLVETAALEAEAMAGDMHLGVIPTVGPFLLPRLRPLLRDEHPRLRLYLREELTDQLLEGLRSGRLDVALIALPHDVGDLETLELFEDGYHLVAPLDHELACKSLADGTMLKNEPLMLLERGHCLQQHALSAFPGLLNKDVEFDATSLATLLAMVEEGLGSTLIPNVAIDAGLTKAHDVVEIDLPTSLPRKITLVWRKSSTRKDDFRALGDLIIKARESLRIG</sequence>
<dbReference type="PANTHER" id="PTHR30346:SF10">
    <property type="entry name" value="TRANSCRIPTIONAL REGULATOR OF OXIDATIVE STRESS OXYR"/>
    <property type="match status" value="1"/>
</dbReference>
<dbReference type="PANTHER" id="PTHR30346">
    <property type="entry name" value="TRANSCRIPTIONAL DUAL REGULATOR HCAR-RELATED"/>
    <property type="match status" value="1"/>
</dbReference>
<dbReference type="Proteomes" id="UP000199236">
    <property type="component" value="Unassembled WGS sequence"/>
</dbReference>
<dbReference type="GO" id="GO:0003700">
    <property type="term" value="F:DNA-binding transcription factor activity"/>
    <property type="evidence" value="ECO:0007669"/>
    <property type="project" value="InterPro"/>
</dbReference>
<protein>
    <submittedName>
        <fullName evidence="6">LysR family transcriptional regulator, hydrogen peroxide-inducible genes activator</fullName>
    </submittedName>
</protein>
<evidence type="ECO:0000313" key="6">
    <source>
        <dbReference type="EMBL" id="SFO40012.1"/>
    </source>
</evidence>
<name>A0A1I5GVI3_9HYPH</name>
<dbReference type="InterPro" id="IPR005119">
    <property type="entry name" value="LysR_subst-bd"/>
</dbReference>
<dbReference type="FunFam" id="1.10.10.10:FF:000001">
    <property type="entry name" value="LysR family transcriptional regulator"/>
    <property type="match status" value="1"/>
</dbReference>
<gene>
    <name evidence="6" type="ORF">SAMN04488056_105202</name>
</gene>
<dbReference type="Pfam" id="PF00126">
    <property type="entry name" value="HTH_1"/>
    <property type="match status" value="1"/>
</dbReference>
<dbReference type="EMBL" id="FOVR01000005">
    <property type="protein sequence ID" value="SFO40012.1"/>
    <property type="molecule type" value="Genomic_DNA"/>
</dbReference>
<organism evidence="6 7">
    <name type="scientific">Cohaesibacter marisflavi</name>
    <dbReference type="NCBI Taxonomy" id="655353"/>
    <lineage>
        <taxon>Bacteria</taxon>
        <taxon>Pseudomonadati</taxon>
        <taxon>Pseudomonadota</taxon>
        <taxon>Alphaproteobacteria</taxon>
        <taxon>Hyphomicrobiales</taxon>
        <taxon>Cohaesibacteraceae</taxon>
    </lineage>
</organism>
<comment type="similarity">
    <text evidence="1">Belongs to the LysR transcriptional regulatory family.</text>
</comment>
<feature type="domain" description="HTH lysR-type" evidence="5">
    <location>
        <begin position="3"/>
        <end position="60"/>
    </location>
</feature>
<dbReference type="GO" id="GO:0003677">
    <property type="term" value="F:DNA binding"/>
    <property type="evidence" value="ECO:0007669"/>
    <property type="project" value="UniProtKB-KW"/>
</dbReference>
<dbReference type="RefSeq" id="WP_090072563.1">
    <property type="nucleotide sequence ID" value="NZ_FOVR01000005.1"/>
</dbReference>
<dbReference type="InterPro" id="IPR000847">
    <property type="entry name" value="LysR_HTH_N"/>
</dbReference>
<evidence type="ECO:0000259" key="5">
    <source>
        <dbReference type="PROSITE" id="PS50931"/>
    </source>
</evidence>
<keyword evidence="2" id="KW-0805">Transcription regulation</keyword>
<keyword evidence="3" id="KW-0238">DNA-binding</keyword>
<evidence type="ECO:0000256" key="3">
    <source>
        <dbReference type="ARBA" id="ARBA00023125"/>
    </source>
</evidence>
<dbReference type="AlphaFoldDB" id="A0A1I5GVI3"/>
<dbReference type="CDD" id="cd08411">
    <property type="entry name" value="PBP2_OxyR"/>
    <property type="match status" value="1"/>
</dbReference>
<dbReference type="SUPFAM" id="SSF46785">
    <property type="entry name" value="Winged helix' DNA-binding domain"/>
    <property type="match status" value="1"/>
</dbReference>
<keyword evidence="7" id="KW-1185">Reference proteome</keyword>
<dbReference type="InterPro" id="IPR036388">
    <property type="entry name" value="WH-like_DNA-bd_sf"/>
</dbReference>
<proteinExistence type="inferred from homology"/>
<evidence type="ECO:0000256" key="1">
    <source>
        <dbReference type="ARBA" id="ARBA00009437"/>
    </source>
</evidence>
<dbReference type="OrthoDB" id="9775392at2"/>
<dbReference type="Gene3D" id="3.40.190.10">
    <property type="entry name" value="Periplasmic binding protein-like II"/>
    <property type="match status" value="2"/>
</dbReference>
<dbReference type="InterPro" id="IPR036390">
    <property type="entry name" value="WH_DNA-bd_sf"/>
</dbReference>
<keyword evidence="4" id="KW-0804">Transcription</keyword>
<evidence type="ECO:0000313" key="7">
    <source>
        <dbReference type="Proteomes" id="UP000199236"/>
    </source>
</evidence>
<dbReference type="Gene3D" id="1.10.10.10">
    <property type="entry name" value="Winged helix-like DNA-binding domain superfamily/Winged helix DNA-binding domain"/>
    <property type="match status" value="1"/>
</dbReference>
<evidence type="ECO:0000256" key="4">
    <source>
        <dbReference type="ARBA" id="ARBA00023163"/>
    </source>
</evidence>
<accession>A0A1I5GVI3</accession>
<dbReference type="PRINTS" id="PR00039">
    <property type="entry name" value="HTHLYSR"/>
</dbReference>
<dbReference type="Pfam" id="PF03466">
    <property type="entry name" value="LysR_substrate"/>
    <property type="match status" value="1"/>
</dbReference>
<reference evidence="6 7" key="1">
    <citation type="submission" date="2016-10" db="EMBL/GenBank/DDBJ databases">
        <authorList>
            <person name="de Groot N.N."/>
        </authorList>
    </citation>
    <scope>NUCLEOTIDE SEQUENCE [LARGE SCALE GENOMIC DNA]</scope>
    <source>
        <strain evidence="6 7">CGMCC 1.9157</strain>
    </source>
</reference>